<sequence>MERFTVHAIVHYAHANMLDHTKDYEETKRVYIEMHKIELDVKKTKKRCIRSNLMSRRQRSMEGSASSSYSIIAEKKGIEPTRLALV</sequence>
<comment type="caution">
    <text evidence="1">The sequence shown here is derived from an EMBL/GenBank/DDBJ whole genome shotgun (WGS) entry which is preliminary data.</text>
</comment>
<dbReference type="Proteomes" id="UP000712600">
    <property type="component" value="Unassembled WGS sequence"/>
</dbReference>
<accession>A0A8S9NIL0</accession>
<name>A0A8S9NIL0_BRACR</name>
<reference evidence="1" key="1">
    <citation type="submission" date="2019-12" db="EMBL/GenBank/DDBJ databases">
        <title>Genome sequencing and annotation of Brassica cretica.</title>
        <authorList>
            <person name="Studholme D.J."/>
            <person name="Sarris P."/>
        </authorList>
    </citation>
    <scope>NUCLEOTIDE SEQUENCE</scope>
    <source>
        <strain evidence="1">PFS-109/04</strain>
        <tissue evidence="1">Leaf</tissue>
    </source>
</reference>
<protein>
    <submittedName>
        <fullName evidence="1">Uncharacterized protein</fullName>
    </submittedName>
</protein>
<evidence type="ECO:0000313" key="2">
    <source>
        <dbReference type="Proteomes" id="UP000712600"/>
    </source>
</evidence>
<proteinExistence type="predicted"/>
<evidence type="ECO:0000313" key="1">
    <source>
        <dbReference type="EMBL" id="KAF3500889.1"/>
    </source>
</evidence>
<organism evidence="1 2">
    <name type="scientific">Brassica cretica</name>
    <name type="common">Mustard</name>
    <dbReference type="NCBI Taxonomy" id="69181"/>
    <lineage>
        <taxon>Eukaryota</taxon>
        <taxon>Viridiplantae</taxon>
        <taxon>Streptophyta</taxon>
        <taxon>Embryophyta</taxon>
        <taxon>Tracheophyta</taxon>
        <taxon>Spermatophyta</taxon>
        <taxon>Magnoliopsida</taxon>
        <taxon>eudicotyledons</taxon>
        <taxon>Gunneridae</taxon>
        <taxon>Pentapetalae</taxon>
        <taxon>rosids</taxon>
        <taxon>malvids</taxon>
        <taxon>Brassicales</taxon>
        <taxon>Brassicaceae</taxon>
        <taxon>Brassiceae</taxon>
        <taxon>Brassica</taxon>
    </lineage>
</organism>
<dbReference type="AlphaFoldDB" id="A0A8S9NIL0"/>
<gene>
    <name evidence="1" type="ORF">F2Q69_00041095</name>
</gene>
<dbReference type="EMBL" id="QGKX02001621">
    <property type="protein sequence ID" value="KAF3500889.1"/>
    <property type="molecule type" value="Genomic_DNA"/>
</dbReference>